<protein>
    <submittedName>
        <fullName evidence="2">Uncharacterized protein</fullName>
    </submittedName>
</protein>
<dbReference type="EMBL" id="AVOT02018688">
    <property type="protein sequence ID" value="MBW0505763.1"/>
    <property type="molecule type" value="Genomic_DNA"/>
</dbReference>
<keyword evidence="3" id="KW-1185">Reference proteome</keyword>
<evidence type="ECO:0000313" key="3">
    <source>
        <dbReference type="Proteomes" id="UP000765509"/>
    </source>
</evidence>
<accession>A0A9Q3HHM7</accession>
<sequence>MLLSVGNLGPFWPNPMRPKRGQRWQPISPQGQVVPKPQLGPPDPILAPNSIKPQNGHKTLRTHFWPRTTMDHFSAHGHQISSVQSFPSPSGEFLHSSMHPVLKVPGVVHMWYYIPLCTIFAQQLNGDVFRTQFHLSSSRSQNQMPILKEDFLTHQSGNPWRQSEDHSRIPTT</sequence>
<reference evidence="2" key="1">
    <citation type="submission" date="2021-03" db="EMBL/GenBank/DDBJ databases">
        <title>Draft genome sequence of rust myrtle Austropuccinia psidii MF-1, a brazilian biotype.</title>
        <authorList>
            <person name="Quecine M.C."/>
            <person name="Pachon D.M.R."/>
            <person name="Bonatelli M.L."/>
            <person name="Correr F.H."/>
            <person name="Franceschini L.M."/>
            <person name="Leite T.F."/>
            <person name="Margarido G.R.A."/>
            <person name="Almeida C.A."/>
            <person name="Ferrarezi J.A."/>
            <person name="Labate C.A."/>
        </authorList>
    </citation>
    <scope>NUCLEOTIDE SEQUENCE</scope>
    <source>
        <strain evidence="2">MF-1</strain>
    </source>
</reference>
<gene>
    <name evidence="2" type="ORF">O181_045478</name>
</gene>
<proteinExistence type="predicted"/>
<dbReference type="Proteomes" id="UP000765509">
    <property type="component" value="Unassembled WGS sequence"/>
</dbReference>
<feature type="region of interest" description="Disordered" evidence="1">
    <location>
        <begin position="1"/>
        <end position="53"/>
    </location>
</feature>
<evidence type="ECO:0000256" key="1">
    <source>
        <dbReference type="SAM" id="MobiDB-lite"/>
    </source>
</evidence>
<comment type="caution">
    <text evidence="2">The sequence shown here is derived from an EMBL/GenBank/DDBJ whole genome shotgun (WGS) entry which is preliminary data.</text>
</comment>
<dbReference type="AlphaFoldDB" id="A0A9Q3HHM7"/>
<name>A0A9Q3HHM7_9BASI</name>
<organism evidence="2 3">
    <name type="scientific">Austropuccinia psidii MF-1</name>
    <dbReference type="NCBI Taxonomy" id="1389203"/>
    <lineage>
        <taxon>Eukaryota</taxon>
        <taxon>Fungi</taxon>
        <taxon>Dikarya</taxon>
        <taxon>Basidiomycota</taxon>
        <taxon>Pucciniomycotina</taxon>
        <taxon>Pucciniomycetes</taxon>
        <taxon>Pucciniales</taxon>
        <taxon>Sphaerophragmiaceae</taxon>
        <taxon>Austropuccinia</taxon>
    </lineage>
</organism>
<evidence type="ECO:0000313" key="2">
    <source>
        <dbReference type="EMBL" id="MBW0505763.1"/>
    </source>
</evidence>